<feature type="coiled-coil region" evidence="1">
    <location>
        <begin position="9"/>
        <end position="65"/>
    </location>
</feature>
<organism evidence="2 3">
    <name type="scientific">Ambispora gerdemannii</name>
    <dbReference type="NCBI Taxonomy" id="144530"/>
    <lineage>
        <taxon>Eukaryota</taxon>
        <taxon>Fungi</taxon>
        <taxon>Fungi incertae sedis</taxon>
        <taxon>Mucoromycota</taxon>
        <taxon>Glomeromycotina</taxon>
        <taxon>Glomeromycetes</taxon>
        <taxon>Archaeosporales</taxon>
        <taxon>Ambisporaceae</taxon>
        <taxon>Ambispora</taxon>
    </lineage>
</organism>
<feature type="non-terminal residue" evidence="2">
    <location>
        <position position="212"/>
    </location>
</feature>
<evidence type="ECO:0000313" key="3">
    <source>
        <dbReference type="Proteomes" id="UP000789831"/>
    </source>
</evidence>
<proteinExistence type="predicted"/>
<reference evidence="2" key="1">
    <citation type="submission" date="2021-06" db="EMBL/GenBank/DDBJ databases">
        <authorList>
            <person name="Kallberg Y."/>
            <person name="Tangrot J."/>
            <person name="Rosling A."/>
        </authorList>
    </citation>
    <scope>NUCLEOTIDE SEQUENCE</scope>
    <source>
        <strain evidence="2">MT106</strain>
    </source>
</reference>
<feature type="non-terminal residue" evidence="2">
    <location>
        <position position="1"/>
    </location>
</feature>
<keyword evidence="1" id="KW-0175">Coiled coil</keyword>
<feature type="coiled-coil region" evidence="1">
    <location>
        <begin position="147"/>
        <end position="208"/>
    </location>
</feature>
<dbReference type="EMBL" id="CAJVPL010015418">
    <property type="protein sequence ID" value="CAG8693344.1"/>
    <property type="molecule type" value="Genomic_DNA"/>
</dbReference>
<gene>
    <name evidence="2" type="ORF">AGERDE_LOCUS13188</name>
</gene>
<evidence type="ECO:0000256" key="1">
    <source>
        <dbReference type="SAM" id="Coils"/>
    </source>
</evidence>
<evidence type="ECO:0000313" key="2">
    <source>
        <dbReference type="EMBL" id="CAG8693344.1"/>
    </source>
</evidence>
<dbReference type="OrthoDB" id="10627669at2759"/>
<comment type="caution">
    <text evidence="2">The sequence shown here is derived from an EMBL/GenBank/DDBJ whole genome shotgun (WGS) entry which is preliminary data.</text>
</comment>
<name>A0A9N9HM61_9GLOM</name>
<accession>A0A9N9HM61</accession>
<protein>
    <submittedName>
        <fullName evidence="2">10379_t:CDS:1</fullName>
    </submittedName>
</protein>
<sequence length="212" mass="23848">QEIKNATSAEEINNLKDLLLSEITNLRNQKSTAAKLNDLLSQAANKNTYQALEALLQQIRELSATQAYKDQQAQINELEIKLQNLDPTKYQAGINQDIEEQLKNNGVQLSDLDPPTQENLKKLKNGEITEPTQVQALKTQVQTQIGKKGAEKELAKLTSAVQTALKSQNKSQIKKVKADLLKFIHSDNIYWQEQKDQAEKLLKDLEKNSLTA</sequence>
<dbReference type="Proteomes" id="UP000789831">
    <property type="component" value="Unassembled WGS sequence"/>
</dbReference>
<keyword evidence="3" id="KW-1185">Reference proteome</keyword>
<dbReference type="AlphaFoldDB" id="A0A9N9HM61"/>